<protein>
    <submittedName>
        <fullName evidence="1">Uncharacterized protein</fullName>
    </submittedName>
</protein>
<evidence type="ECO:0000313" key="2">
    <source>
        <dbReference type="Proteomes" id="UP000246077"/>
    </source>
</evidence>
<organism evidence="1 2">
    <name type="scientific">Zavarzinia compransoris</name>
    <dbReference type="NCBI Taxonomy" id="1264899"/>
    <lineage>
        <taxon>Bacteria</taxon>
        <taxon>Pseudomonadati</taxon>
        <taxon>Pseudomonadota</taxon>
        <taxon>Alphaproteobacteria</taxon>
        <taxon>Rhodospirillales</taxon>
        <taxon>Zavarziniaceae</taxon>
        <taxon>Zavarzinia</taxon>
    </lineage>
</organism>
<proteinExistence type="predicted"/>
<name>A0A317E7H9_9PROT</name>
<sequence length="142" mass="15392">MSRNTQLTKGIVRDLATKGLPADALNVVRELAAEGCREHAIRRTLGLSPAQWNALKKDDAEGELSPLALAIEEGRAEGAGEVIAVMRARMKEGDTRAAEWLGDKLYKIGREDGPGEAPRVLIQINAALSPEEYARVIHVQPT</sequence>
<comment type="caution">
    <text evidence="1">The sequence shown here is derived from an EMBL/GenBank/DDBJ whole genome shotgun (WGS) entry which is preliminary data.</text>
</comment>
<dbReference type="EMBL" id="QGLF01000001">
    <property type="protein sequence ID" value="PWR23017.1"/>
    <property type="molecule type" value="Genomic_DNA"/>
</dbReference>
<accession>A0A317E7H9</accession>
<gene>
    <name evidence="1" type="ORF">DKG75_00095</name>
</gene>
<dbReference type="RefSeq" id="WP_109919052.1">
    <property type="nucleotide sequence ID" value="NZ_QGLF01000001.1"/>
</dbReference>
<dbReference type="OrthoDB" id="7059924at2"/>
<keyword evidence="2" id="KW-1185">Reference proteome</keyword>
<dbReference type="Proteomes" id="UP000246077">
    <property type="component" value="Unassembled WGS sequence"/>
</dbReference>
<reference evidence="2" key="1">
    <citation type="submission" date="2018-05" db="EMBL/GenBank/DDBJ databases">
        <title>Zavarzinia sp. HR-AS.</title>
        <authorList>
            <person name="Lee Y."/>
            <person name="Jeon C.O."/>
        </authorList>
    </citation>
    <scope>NUCLEOTIDE SEQUENCE [LARGE SCALE GENOMIC DNA]</scope>
    <source>
        <strain evidence="2">DSM 1231</strain>
    </source>
</reference>
<dbReference type="AlphaFoldDB" id="A0A317E7H9"/>
<evidence type="ECO:0000313" key="1">
    <source>
        <dbReference type="EMBL" id="PWR23017.1"/>
    </source>
</evidence>